<accession>A0A0J5P7Q0</accession>
<dbReference type="STRING" id="67855.RO21_04425"/>
<dbReference type="AlphaFoldDB" id="A0A0J5P7Q0"/>
<proteinExistence type="predicted"/>
<protein>
    <submittedName>
        <fullName evidence="1">Uncharacterized protein</fullName>
    </submittedName>
</protein>
<evidence type="ECO:0000313" key="2">
    <source>
        <dbReference type="Proteomes" id="UP000036270"/>
    </source>
</evidence>
<dbReference type="Proteomes" id="UP000036270">
    <property type="component" value="Unassembled WGS sequence"/>
</dbReference>
<organism evidence="1 2">
    <name type="scientific">Muribacter muris</name>
    <dbReference type="NCBI Taxonomy" id="67855"/>
    <lineage>
        <taxon>Bacteria</taxon>
        <taxon>Pseudomonadati</taxon>
        <taxon>Pseudomonadota</taxon>
        <taxon>Gammaproteobacteria</taxon>
        <taxon>Pasteurellales</taxon>
        <taxon>Pasteurellaceae</taxon>
        <taxon>Muribacter</taxon>
    </lineage>
</organism>
<dbReference type="EMBL" id="JWIZ01000023">
    <property type="protein sequence ID" value="KMK51785.1"/>
    <property type="molecule type" value="Genomic_DNA"/>
</dbReference>
<name>A0A0J5P7Q0_9PAST</name>
<evidence type="ECO:0000313" key="1">
    <source>
        <dbReference type="EMBL" id="KMK51785.1"/>
    </source>
</evidence>
<gene>
    <name evidence="1" type="ORF">RO21_04425</name>
</gene>
<reference evidence="1 2" key="1">
    <citation type="submission" date="2014-12" db="EMBL/GenBank/DDBJ databases">
        <title>Reclassification of Actinobacillus muris as Muribacter muris.</title>
        <authorList>
            <person name="Christensen H."/>
            <person name="Nicklas W."/>
            <person name="Bisgaard M."/>
        </authorList>
    </citation>
    <scope>NUCLEOTIDE SEQUENCE [LARGE SCALE GENOMIC DNA]</scope>
    <source>
        <strain evidence="1 2">Ackerman80-443D</strain>
    </source>
</reference>
<keyword evidence="2" id="KW-1185">Reference proteome</keyword>
<dbReference type="PATRIC" id="fig|67855.3.peg.742"/>
<comment type="caution">
    <text evidence="1">The sequence shown here is derived from an EMBL/GenBank/DDBJ whole genome shotgun (WGS) entry which is preliminary data.</text>
</comment>
<sequence>MDLKKIQNNEKYQFYMNVNDIYKNDYFVLNLIKFINLNIQILSLEKSIDELNKEKNIIFEFHLSKITSKPILMGTMDYVIIISYPSDEKKGTFFSYDSWISREAENKPWNKVGIYGYYEEYDKYQDFGYFKKEDFEALGLIFKQKKLLKYLDEKEWLKYTDSGYKHFNQDTYDKISRQAYAIYEFETERNGHKLILSFTVGREKYNENPIGDDLPYEWSQLFIERID</sequence>